<evidence type="ECO:0000256" key="5">
    <source>
        <dbReference type="ARBA" id="ARBA00022679"/>
    </source>
</evidence>
<evidence type="ECO:0000256" key="3">
    <source>
        <dbReference type="ARBA" id="ARBA00009406"/>
    </source>
</evidence>
<dbReference type="SUPFAM" id="SSF53850">
    <property type="entry name" value="Periplasmic binding protein-like II"/>
    <property type="match status" value="1"/>
</dbReference>
<evidence type="ECO:0000259" key="12">
    <source>
        <dbReference type="Pfam" id="PF09084"/>
    </source>
</evidence>
<dbReference type="PANTHER" id="PTHR31528">
    <property type="entry name" value="4-AMINO-5-HYDROXYMETHYL-2-METHYLPYRIMIDINE PHOSPHATE SYNTHASE THI11-RELATED"/>
    <property type="match status" value="1"/>
</dbReference>
<evidence type="ECO:0000256" key="1">
    <source>
        <dbReference type="ARBA" id="ARBA00003469"/>
    </source>
</evidence>
<comment type="function">
    <text evidence="1">Responsible for the formation of the pyrimidine heterocycle in the thiamine biosynthesis pathway. Catalyzes the formation of hydroxymethylpyrimidine phosphate (HMP-P) from histidine and pyridoxal phosphate (PLP). The protein uses PLP and the active site histidine to form HMP-P, generating an inactive enzyme. The enzyme can only undergo a single turnover, which suggests it is a suicide enzyme.</text>
</comment>
<keyword evidence="9" id="KW-0408">Iron</keyword>
<dbReference type="GO" id="GO:0046872">
    <property type="term" value="F:metal ion binding"/>
    <property type="evidence" value="ECO:0007669"/>
    <property type="project" value="UniProtKB-KW"/>
</dbReference>
<comment type="similarity">
    <text evidence="3">Belongs to the NMT1/THI5 family.</text>
</comment>
<proteinExistence type="inferred from homology"/>
<dbReference type="PANTHER" id="PTHR31528:SF1">
    <property type="entry name" value="4-AMINO-5-HYDROXYMETHYL-2-METHYLPYRIMIDINE PHOSPHATE SYNTHASE THI11-RELATED"/>
    <property type="match status" value="1"/>
</dbReference>
<dbReference type="GO" id="GO:0016740">
    <property type="term" value="F:transferase activity"/>
    <property type="evidence" value="ECO:0007669"/>
    <property type="project" value="UniProtKB-KW"/>
</dbReference>
<comment type="catalytic activity">
    <reaction evidence="11">
        <text>N(6)-(pyridoxal phosphate)-L-lysyl-[4-amino-5-hydroxymethyl-2-methylpyrimidine phosphate synthase] + L-histidyl-[4-amino-5-hydroxymethyl-2-methylpyrimidine phosphate synthase] + 2 Fe(3+) + 4 H2O = L-lysyl-[4-amino-5-hydroxymethyl-2-methylpyrimidine phosphate synthase] + (2S)-2-amino-5-hydroxy-4-oxopentanoyl-[4-amino-5-hydroxymethyl-2-methylpyrimidine phosphate synthase] + 4-amino-2-methyl-5-(phosphooxymethyl)pyrimidine + 3-oxopropanoate + 2 Fe(2+) + 2 H(+)</text>
        <dbReference type="Rhea" id="RHEA:65756"/>
        <dbReference type="Rhea" id="RHEA-COMP:16892"/>
        <dbReference type="Rhea" id="RHEA-COMP:16893"/>
        <dbReference type="Rhea" id="RHEA-COMP:16894"/>
        <dbReference type="Rhea" id="RHEA-COMP:16895"/>
        <dbReference type="ChEBI" id="CHEBI:15377"/>
        <dbReference type="ChEBI" id="CHEBI:15378"/>
        <dbReference type="ChEBI" id="CHEBI:29033"/>
        <dbReference type="ChEBI" id="CHEBI:29034"/>
        <dbReference type="ChEBI" id="CHEBI:29969"/>
        <dbReference type="ChEBI" id="CHEBI:29979"/>
        <dbReference type="ChEBI" id="CHEBI:33190"/>
        <dbReference type="ChEBI" id="CHEBI:58354"/>
        <dbReference type="ChEBI" id="CHEBI:143915"/>
        <dbReference type="ChEBI" id="CHEBI:157692"/>
    </reaction>
    <physiologicalReaction direction="left-to-right" evidence="11">
        <dbReference type="Rhea" id="RHEA:65757"/>
    </physiologicalReaction>
</comment>
<dbReference type="STRING" id="885272.JonanDRAFT_0235"/>
<evidence type="ECO:0000313" key="13">
    <source>
        <dbReference type="EMBL" id="EHM12660.1"/>
    </source>
</evidence>
<dbReference type="Pfam" id="PF09084">
    <property type="entry name" value="NMT1"/>
    <property type="match status" value="1"/>
</dbReference>
<dbReference type="AlphaFoldDB" id="H0UIF2"/>
<keyword evidence="6" id="KW-0479">Metal-binding</keyword>
<feature type="domain" description="SsuA/THI5-like" evidence="12">
    <location>
        <begin position="43"/>
        <end position="252"/>
    </location>
</feature>
<keyword evidence="14" id="KW-1185">Reference proteome</keyword>
<dbReference type="Proteomes" id="UP000003806">
    <property type="component" value="Chromosome"/>
</dbReference>
<keyword evidence="8" id="KW-0784">Thiamine biosynthesis</keyword>
<gene>
    <name evidence="13" type="ORF">JonanDRAFT_0235</name>
</gene>
<evidence type="ECO:0000256" key="6">
    <source>
        <dbReference type="ARBA" id="ARBA00022723"/>
    </source>
</evidence>
<dbReference type="InterPro" id="IPR015168">
    <property type="entry name" value="SsuA/THI5"/>
</dbReference>
<comment type="subunit">
    <text evidence="4">Homodimer.</text>
</comment>
<dbReference type="eggNOG" id="COG0715">
    <property type="taxonomic scope" value="Bacteria"/>
</dbReference>
<dbReference type="HOGENOM" id="CLU_078008_0_0_0"/>
<sequence length="336" mass="37490">MFESETFPFNCYNRLMLIRLASSQTQEVSMDKFFISSTGVSMNYMPHYMAKELGYFADVNLDVESYVPDPWTKVLADIDSGRAHAVEGGIWVPLIYMDRIKNYKAFAKVASRCPFAVASRKELSSFSWKCLEDKTVLVPGGNGASASVFVQGCLSESDADVSRVQFVHDFTAKMLVELFNGGLGDFIILQPDLAAQIAASGAGFVVADLTVHGGPVPWSVYYGTPEFLDDSKNLAGRFALALQRATTWILEHDGADCAGVIRKKWPKVDVEAGVRVINHFRSKGMWTPSAAVDAESLNRWQKFWIDGNMIDQLIPYDRVVDFRPMAFAEERLRSCR</sequence>
<reference evidence="13 14" key="1">
    <citation type="submission" date="2011-11" db="EMBL/GenBank/DDBJ databases">
        <title>The Noncontiguous Finished genome of Jonquetella anthropi DSM 22815.</title>
        <authorList>
            <consortium name="US DOE Joint Genome Institute (JGI-PGF)"/>
            <person name="Lucas S."/>
            <person name="Copeland A."/>
            <person name="Lapidus A."/>
            <person name="Glavina del Rio T."/>
            <person name="Dalin E."/>
            <person name="Tice H."/>
            <person name="Bruce D."/>
            <person name="Goodwin L."/>
            <person name="Pitluck S."/>
            <person name="Peters L."/>
            <person name="Mikhailova N."/>
            <person name="Held B."/>
            <person name="Kyrpides N."/>
            <person name="Mavromatis K."/>
            <person name="Ivanova N."/>
            <person name="Markowitz V."/>
            <person name="Cheng J.-F."/>
            <person name="Hugenholtz P."/>
            <person name="Woyke T."/>
            <person name="Wu D."/>
            <person name="Gronow S."/>
            <person name="Wellnitz S."/>
            <person name="Brambilla E."/>
            <person name="Klenk H.-P."/>
            <person name="Eisen J.A."/>
        </authorList>
    </citation>
    <scope>NUCLEOTIDE SEQUENCE [LARGE SCALE GENOMIC DNA]</scope>
    <source>
        <strain evidence="13 14">DSM 22815</strain>
    </source>
</reference>
<evidence type="ECO:0000256" key="8">
    <source>
        <dbReference type="ARBA" id="ARBA00022977"/>
    </source>
</evidence>
<evidence type="ECO:0000256" key="2">
    <source>
        <dbReference type="ARBA" id="ARBA00004948"/>
    </source>
</evidence>
<dbReference type="EMBL" id="CM001376">
    <property type="protein sequence ID" value="EHM12660.1"/>
    <property type="molecule type" value="Genomic_DNA"/>
</dbReference>
<accession>H0UIF2</accession>
<name>H0UIF2_9BACT</name>
<dbReference type="GO" id="GO:0009228">
    <property type="term" value="P:thiamine biosynthetic process"/>
    <property type="evidence" value="ECO:0007669"/>
    <property type="project" value="UniProtKB-KW"/>
</dbReference>
<protein>
    <recommendedName>
        <fullName evidence="10">Thiamine pyrimidine synthase</fullName>
    </recommendedName>
</protein>
<evidence type="ECO:0000256" key="10">
    <source>
        <dbReference type="ARBA" id="ARBA00033171"/>
    </source>
</evidence>
<evidence type="ECO:0000256" key="7">
    <source>
        <dbReference type="ARBA" id="ARBA00022898"/>
    </source>
</evidence>
<dbReference type="InterPro" id="IPR027939">
    <property type="entry name" value="NMT1/THI5"/>
</dbReference>
<keyword evidence="5" id="KW-0808">Transferase</keyword>
<keyword evidence="7" id="KW-0663">Pyridoxal phosphate</keyword>
<evidence type="ECO:0000256" key="4">
    <source>
        <dbReference type="ARBA" id="ARBA00011738"/>
    </source>
</evidence>
<organism evidence="13 14">
    <name type="scientific">Jonquetella anthropi DSM 22815</name>
    <dbReference type="NCBI Taxonomy" id="885272"/>
    <lineage>
        <taxon>Bacteria</taxon>
        <taxon>Thermotogati</taxon>
        <taxon>Synergistota</taxon>
        <taxon>Synergistia</taxon>
        <taxon>Synergistales</taxon>
        <taxon>Dethiosulfovibrionaceae</taxon>
        <taxon>Jonquetella</taxon>
    </lineage>
</organism>
<dbReference type="Gene3D" id="3.40.190.10">
    <property type="entry name" value="Periplasmic binding protein-like II"/>
    <property type="match status" value="2"/>
</dbReference>
<evidence type="ECO:0000313" key="14">
    <source>
        <dbReference type="Proteomes" id="UP000003806"/>
    </source>
</evidence>
<evidence type="ECO:0000256" key="11">
    <source>
        <dbReference type="ARBA" id="ARBA00048179"/>
    </source>
</evidence>
<evidence type="ECO:0000256" key="9">
    <source>
        <dbReference type="ARBA" id="ARBA00023004"/>
    </source>
</evidence>
<comment type="pathway">
    <text evidence="2">Cofactor biosynthesis; thiamine diphosphate biosynthesis.</text>
</comment>